<dbReference type="Proteomes" id="UP001367676">
    <property type="component" value="Unassembled WGS sequence"/>
</dbReference>
<evidence type="ECO:0000256" key="1">
    <source>
        <dbReference type="SAM" id="MobiDB-lite"/>
    </source>
</evidence>
<name>A0AAN9Y240_9HEMI</name>
<evidence type="ECO:0000313" key="3">
    <source>
        <dbReference type="EMBL" id="KAK7582730.1"/>
    </source>
</evidence>
<accession>A0AAN9Y240</accession>
<feature type="region of interest" description="Disordered" evidence="1">
    <location>
        <begin position="443"/>
        <end position="462"/>
    </location>
</feature>
<evidence type="ECO:0000259" key="2">
    <source>
        <dbReference type="SMART" id="SM01177"/>
    </source>
</evidence>
<protein>
    <recommendedName>
        <fullName evidence="2">Atos-like conserved domain-containing protein</fullName>
    </recommendedName>
</protein>
<organism evidence="3 4">
    <name type="scientific">Parthenolecanium corni</name>
    <dbReference type="NCBI Taxonomy" id="536013"/>
    <lineage>
        <taxon>Eukaryota</taxon>
        <taxon>Metazoa</taxon>
        <taxon>Ecdysozoa</taxon>
        <taxon>Arthropoda</taxon>
        <taxon>Hexapoda</taxon>
        <taxon>Insecta</taxon>
        <taxon>Pterygota</taxon>
        <taxon>Neoptera</taxon>
        <taxon>Paraneoptera</taxon>
        <taxon>Hemiptera</taxon>
        <taxon>Sternorrhyncha</taxon>
        <taxon>Coccoidea</taxon>
        <taxon>Coccidae</taxon>
        <taxon>Parthenolecanium</taxon>
    </lineage>
</organism>
<comment type="caution">
    <text evidence="3">The sequence shown here is derived from an EMBL/GenBank/DDBJ whole genome shotgun (WGS) entry which is preliminary data.</text>
</comment>
<evidence type="ECO:0000313" key="4">
    <source>
        <dbReference type="Proteomes" id="UP001367676"/>
    </source>
</evidence>
<reference evidence="3 4" key="1">
    <citation type="submission" date="2024-03" db="EMBL/GenBank/DDBJ databases">
        <title>Adaptation during the transition from Ophiocordyceps entomopathogen to insect associate is accompanied by gene loss and intensified selection.</title>
        <authorList>
            <person name="Ward C.M."/>
            <person name="Onetto C.A."/>
            <person name="Borneman A.R."/>
        </authorList>
    </citation>
    <scope>NUCLEOTIDE SEQUENCE [LARGE SCALE GENOMIC DNA]</scope>
    <source>
        <strain evidence="3">AWRI1</strain>
        <tissue evidence="3">Single Adult Female</tissue>
    </source>
</reference>
<keyword evidence="4" id="KW-1185">Reference proteome</keyword>
<dbReference type="AlphaFoldDB" id="A0AAN9Y240"/>
<dbReference type="SMART" id="SM01177">
    <property type="entry name" value="DUF4210"/>
    <property type="match status" value="1"/>
</dbReference>
<dbReference type="InterPro" id="IPR051506">
    <property type="entry name" value="ATOS_Transcription_Regulators"/>
</dbReference>
<feature type="domain" description="Atos-like conserved" evidence="2">
    <location>
        <begin position="625"/>
        <end position="685"/>
    </location>
</feature>
<dbReference type="PANTHER" id="PTHR13199">
    <property type="entry name" value="GH03947P"/>
    <property type="match status" value="1"/>
</dbReference>
<sequence>MHCANLDTLVKVTTANSLHQSPALNASPPQLTQNMETREEESVRMLKMVLDAGILILEGRLPDRTSKRGCVEGPHCVLYPNKQQTHLCDFNNYLCQRAKKYRQLIESIWTECGGLCIELRVCADCICEQDQVWNDTISRHDHVLEQWYFEITDHRNNGEDIGVMNSYGLLQAIRSQIHFSQLSAWWCSNRAQLPKNISYHVLPLKQTDANSCPLQHKFPVLAFNTTYLQVNLRSQPRSEVLPKVHCPLHCNQDKVVDDRMKICCNRLGKHHCQALEDFDENDNERWFTDRNKHSAHAYNPESIMMPISLPKTSDISVLSIDDNDDGVVEDAIEPLRNVSRNTLSPKYLMLRGRSRNRDQVGLNKMSPSHHVCNGTSATTSVWPPTVADEANAQFVNVCNWTNSMMSNVMSRMRTTNTLFNLSDSNSLYEYLYNKLDLDNRHRCSGSNSNSDETNRLKPSSADSNRTLIRHSSSCDQRPSGHNLEVYSLLLCFVSLRISPYVCIRVETIWATERAKIYEKNVSDEKSSPPGYGPGYCTICNSLQPDRTSYPNYYYNAANFDFRYCFVYSNCNGPEMNRDEKKPQREPPSCGPNSSTIVLDKSFLKSKHFHEKRLRFEKSKKRLLPFVANIIESVLSGRVYFSRGIQNFKIKVGVGGSLTTQNNLTDLPAAAYYYHFGDGNLSRSYLVKGFIVENEKGLQIPASGRLQVSVFNTEDVLVKLFVISYDLSDMPRCSKTYLRHSNYYLPDGLPEYSLKWLQSFLRMKCSCSKSGRLYLQSEIDVIIFQKSDLNTACEFETKSDMKHHDVTEIEYKIEPII</sequence>
<gene>
    <name evidence="3" type="ORF">V9T40_014175</name>
</gene>
<dbReference type="PANTHER" id="PTHR13199:SF11">
    <property type="entry name" value="PROTEIN ATOSSA"/>
    <property type="match status" value="1"/>
</dbReference>
<feature type="compositionally biased region" description="Polar residues" evidence="1">
    <location>
        <begin position="444"/>
        <end position="462"/>
    </location>
</feature>
<proteinExistence type="predicted"/>
<dbReference type="InterPro" id="IPR025261">
    <property type="entry name" value="Atos-like_cons_dom"/>
</dbReference>
<dbReference type="EMBL" id="JBBCAQ010000033">
    <property type="protein sequence ID" value="KAK7582730.1"/>
    <property type="molecule type" value="Genomic_DNA"/>
</dbReference>